<keyword evidence="2 4" id="KW-0479">Metal-binding</keyword>
<dbReference type="InterPro" id="IPR009056">
    <property type="entry name" value="Cyt_c-like_dom"/>
</dbReference>
<dbReference type="GO" id="GO:0020037">
    <property type="term" value="F:heme binding"/>
    <property type="evidence" value="ECO:0007669"/>
    <property type="project" value="InterPro"/>
</dbReference>
<dbReference type="Gene3D" id="1.10.760.10">
    <property type="entry name" value="Cytochrome c-like domain"/>
    <property type="match status" value="1"/>
</dbReference>
<dbReference type="OrthoDB" id="9805828at2"/>
<sequence length="107" mass="10854">MAKPLRAALAAALLMCLCGAAAADERESTRLTYLAGTCNACHGSSITIPALAGRPAPETAAALRAWRDGSRVNPIMNAVAGGLDDDAIDGLADLFAHAEPIAGEARP</sequence>
<name>A0A1E3GX77_9HYPH</name>
<dbReference type="GO" id="GO:0009055">
    <property type="term" value="F:electron transfer activity"/>
    <property type="evidence" value="ECO:0007669"/>
    <property type="project" value="InterPro"/>
</dbReference>
<keyword evidence="3 4" id="KW-0408">Iron</keyword>
<evidence type="ECO:0000256" key="4">
    <source>
        <dbReference type="PROSITE-ProRule" id="PRU00433"/>
    </source>
</evidence>
<proteinExistence type="predicted"/>
<dbReference type="RefSeq" id="WP_141703910.1">
    <property type="nucleotide sequence ID" value="NZ_MCRJ01000145.1"/>
</dbReference>
<reference evidence="7 8" key="1">
    <citation type="submission" date="2016-07" db="EMBL/GenBank/DDBJ databases">
        <title>Draft Genome Sequence of Methylobrevis pamukkalensis PK2.</title>
        <authorList>
            <person name="Vasilenko O.V."/>
            <person name="Doronina N.V."/>
            <person name="Shmareva M.N."/>
            <person name="Tarlachkov S.V."/>
            <person name="Mustakhimov I."/>
            <person name="Trotsenko Y.A."/>
        </authorList>
    </citation>
    <scope>NUCLEOTIDE SEQUENCE [LARGE SCALE GENOMIC DNA]</scope>
    <source>
        <strain evidence="7 8">PK2</strain>
    </source>
</reference>
<gene>
    <name evidence="7" type="ORF">A6302_04018</name>
</gene>
<dbReference type="SUPFAM" id="SSF46626">
    <property type="entry name" value="Cytochrome c"/>
    <property type="match status" value="1"/>
</dbReference>
<dbReference type="InterPro" id="IPR036909">
    <property type="entry name" value="Cyt_c-like_dom_sf"/>
</dbReference>
<organism evidence="7 8">
    <name type="scientific">Methylobrevis pamukkalensis</name>
    <dbReference type="NCBI Taxonomy" id="1439726"/>
    <lineage>
        <taxon>Bacteria</taxon>
        <taxon>Pseudomonadati</taxon>
        <taxon>Pseudomonadota</taxon>
        <taxon>Alphaproteobacteria</taxon>
        <taxon>Hyphomicrobiales</taxon>
        <taxon>Pleomorphomonadaceae</taxon>
        <taxon>Methylobrevis</taxon>
    </lineage>
</organism>
<evidence type="ECO:0000256" key="1">
    <source>
        <dbReference type="ARBA" id="ARBA00022617"/>
    </source>
</evidence>
<dbReference type="AlphaFoldDB" id="A0A1E3GX77"/>
<feature type="signal peptide" evidence="5">
    <location>
        <begin position="1"/>
        <end position="23"/>
    </location>
</feature>
<evidence type="ECO:0000256" key="5">
    <source>
        <dbReference type="SAM" id="SignalP"/>
    </source>
</evidence>
<comment type="caution">
    <text evidence="7">The sequence shown here is derived from an EMBL/GenBank/DDBJ whole genome shotgun (WGS) entry which is preliminary data.</text>
</comment>
<feature type="domain" description="Cytochrome c" evidence="6">
    <location>
        <begin position="23"/>
        <end position="99"/>
    </location>
</feature>
<accession>A0A1E3GX77</accession>
<dbReference type="EMBL" id="MCRJ01000145">
    <property type="protein sequence ID" value="ODN68679.1"/>
    <property type="molecule type" value="Genomic_DNA"/>
</dbReference>
<keyword evidence="5" id="KW-0732">Signal</keyword>
<keyword evidence="1 4" id="KW-0349">Heme</keyword>
<dbReference type="PROSITE" id="PS51007">
    <property type="entry name" value="CYTC"/>
    <property type="match status" value="1"/>
</dbReference>
<protein>
    <recommendedName>
        <fullName evidence="6">Cytochrome c domain-containing protein</fullName>
    </recommendedName>
</protein>
<feature type="chain" id="PRO_5009128740" description="Cytochrome c domain-containing protein" evidence="5">
    <location>
        <begin position="24"/>
        <end position="107"/>
    </location>
</feature>
<evidence type="ECO:0000313" key="7">
    <source>
        <dbReference type="EMBL" id="ODN68679.1"/>
    </source>
</evidence>
<dbReference type="GO" id="GO:0046872">
    <property type="term" value="F:metal ion binding"/>
    <property type="evidence" value="ECO:0007669"/>
    <property type="project" value="UniProtKB-KW"/>
</dbReference>
<evidence type="ECO:0000259" key="6">
    <source>
        <dbReference type="PROSITE" id="PS51007"/>
    </source>
</evidence>
<evidence type="ECO:0000256" key="2">
    <source>
        <dbReference type="ARBA" id="ARBA00022723"/>
    </source>
</evidence>
<evidence type="ECO:0000313" key="8">
    <source>
        <dbReference type="Proteomes" id="UP000094622"/>
    </source>
</evidence>
<evidence type="ECO:0000256" key="3">
    <source>
        <dbReference type="ARBA" id="ARBA00023004"/>
    </source>
</evidence>
<keyword evidence="8" id="KW-1185">Reference proteome</keyword>
<dbReference type="Proteomes" id="UP000094622">
    <property type="component" value="Unassembled WGS sequence"/>
</dbReference>